<name>A0A151QZ29_CAJCA</name>
<dbReference type="Gramene" id="C.cajan_44517.t">
    <property type="protein sequence ID" value="C.cajan_44517.t"/>
    <property type="gene ID" value="C.cajan_44517"/>
</dbReference>
<sequence>RSNAFFHAKTMIHQKHNKIIGLNLPRGWWVECTSLEAPVSKEEVFRALQSMKSYKALGPDGFQPIFFKNYWNEVEEDVWRFVAMAFEMGRINPKATETLLVLIPKIDHPKTFKDFRPISLCNVVYKLVSKEIIHSMSKSRRKKGDVVFKLDLEKAYDRVDWNFLEEVLYLGFQMVQDRASNPTFAEVMSKVQQRLVAWKGRLLARLGHVTLVNSMLSSIPAYTMQTQWLPSGTCEKLDAISWKFIWSGSDSHRMHLVKWDKITQ</sequence>
<dbReference type="Proteomes" id="UP000075243">
    <property type="component" value="Unassembled WGS sequence"/>
</dbReference>
<dbReference type="InterPro" id="IPR043502">
    <property type="entry name" value="DNA/RNA_pol_sf"/>
</dbReference>
<dbReference type="STRING" id="3821.A0A151QZ29"/>
<organism evidence="1 2">
    <name type="scientific">Cajanus cajan</name>
    <name type="common">Pigeon pea</name>
    <name type="synonym">Cajanus indicus</name>
    <dbReference type="NCBI Taxonomy" id="3821"/>
    <lineage>
        <taxon>Eukaryota</taxon>
        <taxon>Viridiplantae</taxon>
        <taxon>Streptophyta</taxon>
        <taxon>Embryophyta</taxon>
        <taxon>Tracheophyta</taxon>
        <taxon>Spermatophyta</taxon>
        <taxon>Magnoliopsida</taxon>
        <taxon>eudicotyledons</taxon>
        <taxon>Gunneridae</taxon>
        <taxon>Pentapetalae</taxon>
        <taxon>rosids</taxon>
        <taxon>fabids</taxon>
        <taxon>Fabales</taxon>
        <taxon>Fabaceae</taxon>
        <taxon>Papilionoideae</taxon>
        <taxon>50 kb inversion clade</taxon>
        <taxon>NPAAA clade</taxon>
        <taxon>indigoferoid/millettioid clade</taxon>
        <taxon>Phaseoleae</taxon>
        <taxon>Cajanus</taxon>
    </lineage>
</organism>
<dbReference type="AlphaFoldDB" id="A0A151QZ29"/>
<keyword evidence="2" id="KW-1185">Reference proteome</keyword>
<dbReference type="SUPFAM" id="SSF56672">
    <property type="entry name" value="DNA/RNA polymerases"/>
    <property type="match status" value="1"/>
</dbReference>
<accession>A0A151QZ29</accession>
<gene>
    <name evidence="1" type="ORF">KK1_043368</name>
</gene>
<evidence type="ECO:0000313" key="2">
    <source>
        <dbReference type="Proteomes" id="UP000075243"/>
    </source>
</evidence>
<feature type="non-terminal residue" evidence="1">
    <location>
        <position position="1"/>
    </location>
</feature>
<dbReference type="PANTHER" id="PTHR19446">
    <property type="entry name" value="REVERSE TRANSCRIPTASES"/>
    <property type="match status" value="1"/>
</dbReference>
<dbReference type="EMBL" id="KQ484351">
    <property type="protein sequence ID" value="KYP35591.1"/>
    <property type="molecule type" value="Genomic_DNA"/>
</dbReference>
<proteinExistence type="predicted"/>
<protein>
    <submittedName>
        <fullName evidence="1">Transposon TX1 uncharacterized</fullName>
    </submittedName>
</protein>
<reference evidence="1" key="1">
    <citation type="journal article" date="2012" name="Nat. Biotechnol.">
        <title>Draft genome sequence of pigeonpea (Cajanus cajan), an orphan legume crop of resource-poor farmers.</title>
        <authorList>
            <person name="Varshney R.K."/>
            <person name="Chen W."/>
            <person name="Li Y."/>
            <person name="Bharti A.K."/>
            <person name="Saxena R.K."/>
            <person name="Schlueter J.A."/>
            <person name="Donoghue M.T."/>
            <person name="Azam S."/>
            <person name="Fan G."/>
            <person name="Whaley A.M."/>
            <person name="Farmer A.D."/>
            <person name="Sheridan J."/>
            <person name="Iwata A."/>
            <person name="Tuteja R."/>
            <person name="Penmetsa R.V."/>
            <person name="Wu W."/>
            <person name="Upadhyaya H.D."/>
            <person name="Yang S.P."/>
            <person name="Shah T."/>
            <person name="Saxena K.B."/>
            <person name="Michael T."/>
            <person name="McCombie W.R."/>
            <person name="Yang B."/>
            <person name="Zhang G."/>
            <person name="Yang H."/>
            <person name="Wang J."/>
            <person name="Spillane C."/>
            <person name="Cook D.R."/>
            <person name="May G.D."/>
            <person name="Xu X."/>
            <person name="Jackson S.A."/>
        </authorList>
    </citation>
    <scope>NUCLEOTIDE SEQUENCE [LARGE SCALE GENOMIC DNA]</scope>
</reference>
<evidence type="ECO:0000313" key="1">
    <source>
        <dbReference type="EMBL" id="KYP35591.1"/>
    </source>
</evidence>